<dbReference type="SUPFAM" id="SSF103473">
    <property type="entry name" value="MFS general substrate transporter"/>
    <property type="match status" value="1"/>
</dbReference>
<gene>
    <name evidence="10" type="ORF">CBER1_11223</name>
</gene>
<keyword evidence="11" id="KW-1185">Reference proteome</keyword>
<feature type="transmembrane region" description="Helical" evidence="8">
    <location>
        <begin position="242"/>
        <end position="267"/>
    </location>
</feature>
<feature type="transmembrane region" description="Helical" evidence="8">
    <location>
        <begin position="108"/>
        <end position="132"/>
    </location>
</feature>
<dbReference type="GO" id="GO:0016020">
    <property type="term" value="C:membrane"/>
    <property type="evidence" value="ECO:0007669"/>
    <property type="project" value="UniProtKB-SubCell"/>
</dbReference>
<dbReference type="Proteomes" id="UP000237631">
    <property type="component" value="Unassembled WGS sequence"/>
</dbReference>
<keyword evidence="4 8" id="KW-0812">Transmembrane</keyword>
<name>A0A2S6BZT6_9PEZI</name>
<comment type="similarity">
    <text evidence="2">Belongs to the major facilitator superfamily. Vesicular transporter family.</text>
</comment>
<proteinExistence type="inferred from homology"/>
<comment type="caution">
    <text evidence="10">The sequence shown here is derived from an EMBL/GenBank/DDBJ whole genome shotgun (WGS) entry which is preliminary data.</text>
</comment>
<keyword evidence="6 8" id="KW-0472">Membrane</keyword>
<evidence type="ECO:0000256" key="1">
    <source>
        <dbReference type="ARBA" id="ARBA00004141"/>
    </source>
</evidence>
<keyword evidence="5 8" id="KW-1133">Transmembrane helix</keyword>
<dbReference type="OrthoDB" id="5086884at2759"/>
<evidence type="ECO:0000256" key="6">
    <source>
        <dbReference type="ARBA" id="ARBA00023136"/>
    </source>
</evidence>
<feature type="transmembrane region" description="Helical" evidence="8">
    <location>
        <begin position="331"/>
        <end position="353"/>
    </location>
</feature>
<dbReference type="InterPro" id="IPR005829">
    <property type="entry name" value="Sugar_transporter_CS"/>
</dbReference>
<feature type="region of interest" description="Disordered" evidence="7">
    <location>
        <begin position="199"/>
        <end position="227"/>
    </location>
</feature>
<feature type="domain" description="Major facilitator superfamily (MFS) profile" evidence="9">
    <location>
        <begin position="13"/>
        <end position="437"/>
    </location>
</feature>
<protein>
    <recommendedName>
        <fullName evidence="9">Major facilitator superfamily (MFS) profile domain-containing protein</fullName>
    </recommendedName>
</protein>
<dbReference type="GO" id="GO:0022857">
    <property type="term" value="F:transmembrane transporter activity"/>
    <property type="evidence" value="ECO:0007669"/>
    <property type="project" value="InterPro"/>
</dbReference>
<dbReference type="InterPro" id="IPR036259">
    <property type="entry name" value="MFS_trans_sf"/>
</dbReference>
<dbReference type="InterPro" id="IPR001958">
    <property type="entry name" value="Tet-R_TetA/multi-R_MdtG-like"/>
</dbReference>
<accession>A0A2S6BZT6</accession>
<feature type="transmembrane region" description="Helical" evidence="8">
    <location>
        <begin position="144"/>
        <end position="166"/>
    </location>
</feature>
<feature type="transmembrane region" description="Helical" evidence="8">
    <location>
        <begin position="85"/>
        <end position="102"/>
    </location>
</feature>
<dbReference type="PANTHER" id="PTHR23506">
    <property type="entry name" value="GH10249P"/>
    <property type="match status" value="1"/>
</dbReference>
<feature type="transmembrane region" description="Helical" evidence="8">
    <location>
        <begin position="306"/>
        <end position="325"/>
    </location>
</feature>
<dbReference type="Pfam" id="PF07690">
    <property type="entry name" value="MFS_1"/>
    <property type="match status" value="2"/>
</dbReference>
<evidence type="ECO:0000256" key="3">
    <source>
        <dbReference type="ARBA" id="ARBA00022448"/>
    </source>
</evidence>
<reference evidence="11" key="1">
    <citation type="journal article" date="2017" name="bioRxiv">
        <title>Conservation of a gene cluster reveals novel cercosporin biosynthetic mechanisms and extends production to the genus Colletotrichum.</title>
        <authorList>
            <person name="de Jonge R."/>
            <person name="Ebert M.K."/>
            <person name="Huitt-Roehl C.R."/>
            <person name="Pal P."/>
            <person name="Suttle J.C."/>
            <person name="Spanner R.E."/>
            <person name="Neubauer J.D."/>
            <person name="Jurick W.M.II."/>
            <person name="Stott K.A."/>
            <person name="Secor G.A."/>
            <person name="Thomma B.P.H.J."/>
            <person name="Van de Peer Y."/>
            <person name="Townsend C.A."/>
            <person name="Bolton M.D."/>
        </authorList>
    </citation>
    <scope>NUCLEOTIDE SEQUENCE [LARGE SCALE GENOMIC DNA]</scope>
    <source>
        <strain evidence="11">CBS538.71</strain>
    </source>
</reference>
<feature type="transmembrane region" description="Helical" evidence="8">
    <location>
        <begin position="12"/>
        <end position="31"/>
    </location>
</feature>
<evidence type="ECO:0000259" key="9">
    <source>
        <dbReference type="PROSITE" id="PS50850"/>
    </source>
</evidence>
<feature type="transmembrane region" description="Helical" evidence="8">
    <location>
        <begin position="172"/>
        <end position="193"/>
    </location>
</feature>
<evidence type="ECO:0000256" key="5">
    <source>
        <dbReference type="ARBA" id="ARBA00022989"/>
    </source>
</evidence>
<dbReference type="PRINTS" id="PR01035">
    <property type="entry name" value="TCRTETA"/>
</dbReference>
<dbReference type="AlphaFoldDB" id="A0A2S6BZT6"/>
<dbReference type="InterPro" id="IPR020846">
    <property type="entry name" value="MFS_dom"/>
</dbReference>
<dbReference type="InterPro" id="IPR050930">
    <property type="entry name" value="MFS_Vesicular_Transporter"/>
</dbReference>
<comment type="subcellular location">
    <subcellularLocation>
        <location evidence="1">Membrane</location>
        <topology evidence="1">Multi-pass membrane protein</topology>
    </subcellularLocation>
</comment>
<evidence type="ECO:0000256" key="4">
    <source>
        <dbReference type="ARBA" id="ARBA00022692"/>
    </source>
</evidence>
<evidence type="ECO:0000256" key="7">
    <source>
        <dbReference type="SAM" id="MobiDB-lite"/>
    </source>
</evidence>
<dbReference type="PANTHER" id="PTHR23506:SF23">
    <property type="entry name" value="GH10249P"/>
    <property type="match status" value="1"/>
</dbReference>
<evidence type="ECO:0000313" key="10">
    <source>
        <dbReference type="EMBL" id="PPJ52971.1"/>
    </source>
</evidence>
<organism evidence="10 11">
    <name type="scientific">Cercospora berteroae</name>
    <dbReference type="NCBI Taxonomy" id="357750"/>
    <lineage>
        <taxon>Eukaryota</taxon>
        <taxon>Fungi</taxon>
        <taxon>Dikarya</taxon>
        <taxon>Ascomycota</taxon>
        <taxon>Pezizomycotina</taxon>
        <taxon>Dothideomycetes</taxon>
        <taxon>Dothideomycetidae</taxon>
        <taxon>Mycosphaerellales</taxon>
        <taxon>Mycosphaerellaceae</taxon>
        <taxon>Cercospora</taxon>
    </lineage>
</organism>
<evidence type="ECO:0000313" key="11">
    <source>
        <dbReference type="Proteomes" id="UP000237631"/>
    </source>
</evidence>
<dbReference type="CDD" id="cd17325">
    <property type="entry name" value="MFS_MdtG_SLC18_like"/>
    <property type="match status" value="1"/>
</dbReference>
<evidence type="ECO:0000256" key="2">
    <source>
        <dbReference type="ARBA" id="ARBA00006829"/>
    </source>
</evidence>
<dbReference type="InterPro" id="IPR011701">
    <property type="entry name" value="MFS"/>
</dbReference>
<evidence type="ECO:0000256" key="8">
    <source>
        <dbReference type="SAM" id="Phobius"/>
    </source>
</evidence>
<dbReference type="STRING" id="357750.A0A2S6BZT6"/>
<sequence length="440" mass="46447">MLGHQWRASPVFILVTCGLAIFTDVFFYGLLPPVLPSILRDRLHVQADKVQLWTSLLPAIYSIAIVVSSPLVGYFSDAIGRRKPLFISALLAQFAGIGMITAGNSLTLWIAGLVVTGLSSGVVWTSSLAIAIDATAQENLGEKLGFVNISLSCGLFLGTVLGGVVYYSGGYYAVWAMCYALLAIDAILRLLMIEPRDSNSSSRAIHSPDNPIVADSEDTSSQPDSSKGALPPALMLWASPRFTAMIVVTILDATLLTSFDGALAIHLGEIFSYNTLQVGLTYMALVAPVFLGPLVGRWADRSGARIVLSTTLFLSIVPLVCLRFVDYNGISQKALICILLFLVGLLSAGRLGIYSAEVDRAVTSYSEKRPGSVDHEKGLAQAQGVWTAAYSTGCALGPIYGGLILGHAGWLTETWAVAALSAAAGGIVVAMASGKPSPSD</sequence>
<keyword evidence="3" id="KW-0813">Transport</keyword>
<dbReference type="PROSITE" id="PS50850">
    <property type="entry name" value="MFS"/>
    <property type="match status" value="1"/>
</dbReference>
<dbReference type="Gene3D" id="1.20.1250.20">
    <property type="entry name" value="MFS general substrate transporter like domains"/>
    <property type="match status" value="2"/>
</dbReference>
<feature type="transmembrane region" description="Helical" evidence="8">
    <location>
        <begin position="51"/>
        <end position="73"/>
    </location>
</feature>
<feature type="transmembrane region" description="Helical" evidence="8">
    <location>
        <begin position="279"/>
        <end position="299"/>
    </location>
</feature>
<dbReference type="EMBL" id="PNEN01001630">
    <property type="protein sequence ID" value="PPJ52971.1"/>
    <property type="molecule type" value="Genomic_DNA"/>
</dbReference>
<dbReference type="PROSITE" id="PS00216">
    <property type="entry name" value="SUGAR_TRANSPORT_1"/>
    <property type="match status" value="1"/>
</dbReference>